<keyword evidence="2" id="KW-0597">Phosphoprotein</keyword>
<accession>A0ABM9GCQ1</accession>
<gene>
    <name evidence="4" type="ORF">WJ0W_006723</name>
</gene>
<feature type="domain" description="Carrier" evidence="3">
    <location>
        <begin position="3"/>
        <end position="81"/>
    </location>
</feature>
<keyword evidence="5" id="KW-1185">Reference proteome</keyword>
<keyword evidence="1" id="KW-0596">Phosphopantetheine</keyword>
<dbReference type="SUPFAM" id="SSF47336">
    <property type="entry name" value="ACP-like"/>
    <property type="match status" value="1"/>
</dbReference>
<dbReference type="Proteomes" id="UP001154322">
    <property type="component" value="Unassembled WGS sequence"/>
</dbReference>
<dbReference type="PROSITE" id="PS00012">
    <property type="entry name" value="PHOSPHOPANTETHEINE"/>
    <property type="match status" value="1"/>
</dbReference>
<dbReference type="EMBL" id="CALYLO010000017">
    <property type="protein sequence ID" value="CAH8249538.1"/>
    <property type="molecule type" value="Genomic_DNA"/>
</dbReference>
<name>A0ABM9GCQ1_9BACL</name>
<comment type="caution">
    <text evidence="4">The sequence shown here is derived from an EMBL/GenBank/DDBJ whole genome shotgun (WGS) entry which is preliminary data.</text>
</comment>
<evidence type="ECO:0000313" key="5">
    <source>
        <dbReference type="Proteomes" id="UP001154322"/>
    </source>
</evidence>
<dbReference type="Pfam" id="PF00550">
    <property type="entry name" value="PP-binding"/>
    <property type="match status" value="1"/>
</dbReference>
<sequence>MTKIIEDIEGIVLSKVKEVLETEDDIEINQNLGSLGLDSIRSIGLIADIECEFDITFDDDELLMHNFSTIEKIVQRVHHKLEY</sequence>
<dbReference type="InterPro" id="IPR036736">
    <property type="entry name" value="ACP-like_sf"/>
</dbReference>
<dbReference type="RefSeq" id="WP_213428008.1">
    <property type="nucleotide sequence ID" value="NZ_AP031286.1"/>
</dbReference>
<dbReference type="InterPro" id="IPR006162">
    <property type="entry name" value="Ppantetheine_attach_site"/>
</dbReference>
<reference evidence="4" key="1">
    <citation type="submission" date="2022-06" db="EMBL/GenBank/DDBJ databases">
        <authorList>
            <person name="Dietemann V."/>
            <person name="Ory F."/>
            <person name="Dainat B."/>
            <person name="Oberhansli S."/>
        </authorList>
    </citation>
    <scope>NUCLEOTIDE SEQUENCE</scope>
    <source>
        <strain evidence="4">Ena-SAMPLE-TAB-26-04-2022-14:26:32:270-5432</strain>
    </source>
</reference>
<organism evidence="4 5">
    <name type="scientific">Paenibacillus melissococcoides</name>
    <dbReference type="NCBI Taxonomy" id="2912268"/>
    <lineage>
        <taxon>Bacteria</taxon>
        <taxon>Bacillati</taxon>
        <taxon>Bacillota</taxon>
        <taxon>Bacilli</taxon>
        <taxon>Bacillales</taxon>
        <taxon>Paenibacillaceae</taxon>
        <taxon>Paenibacillus</taxon>
    </lineage>
</organism>
<protein>
    <submittedName>
        <fullName evidence="4">Acyl carrier protein</fullName>
    </submittedName>
</protein>
<evidence type="ECO:0000313" key="4">
    <source>
        <dbReference type="EMBL" id="CAH8249538.1"/>
    </source>
</evidence>
<evidence type="ECO:0000256" key="2">
    <source>
        <dbReference type="ARBA" id="ARBA00022553"/>
    </source>
</evidence>
<evidence type="ECO:0000256" key="1">
    <source>
        <dbReference type="ARBA" id="ARBA00022450"/>
    </source>
</evidence>
<dbReference type="PROSITE" id="PS50075">
    <property type="entry name" value="CARRIER"/>
    <property type="match status" value="1"/>
</dbReference>
<dbReference type="Gene3D" id="1.10.1200.10">
    <property type="entry name" value="ACP-like"/>
    <property type="match status" value="1"/>
</dbReference>
<evidence type="ECO:0000259" key="3">
    <source>
        <dbReference type="PROSITE" id="PS50075"/>
    </source>
</evidence>
<proteinExistence type="predicted"/>
<dbReference type="InterPro" id="IPR009081">
    <property type="entry name" value="PP-bd_ACP"/>
</dbReference>